<dbReference type="Proteomes" id="UP000716291">
    <property type="component" value="Unassembled WGS sequence"/>
</dbReference>
<reference evidence="1" key="1">
    <citation type="journal article" date="2020" name="Microb. Genom.">
        <title>Genetic diversity of clinical and environmental Mucorales isolates obtained from an investigation of mucormycosis cases among solid organ transplant recipients.</title>
        <authorList>
            <person name="Nguyen M.H."/>
            <person name="Kaul D."/>
            <person name="Muto C."/>
            <person name="Cheng S.J."/>
            <person name="Richter R.A."/>
            <person name="Bruno V.M."/>
            <person name="Liu G."/>
            <person name="Beyhan S."/>
            <person name="Sundermann A.J."/>
            <person name="Mounaud S."/>
            <person name="Pasculle A.W."/>
            <person name="Nierman W.C."/>
            <person name="Driscoll E."/>
            <person name="Cumbie R."/>
            <person name="Clancy C.J."/>
            <person name="Dupont C.L."/>
        </authorList>
    </citation>
    <scope>NUCLEOTIDE SEQUENCE</scope>
    <source>
        <strain evidence="1">GL11</strain>
    </source>
</reference>
<keyword evidence="2" id="KW-1185">Reference proteome</keyword>
<accession>A0A9P6WSZ4</accession>
<gene>
    <name evidence="1" type="ORF">G6F64_014682</name>
</gene>
<name>A0A9P6WSZ4_RHIOR</name>
<sequence length="127" mass="14672">MKFANDLAFLLNHQPIFPAKLDTLRNAVGIDYTYKGMFRLVVCPECHTLYQPEEVHCDSKCTFSEFRITCNTPLFKPVTIGASKMYANKVSAFNSICCIMVKVIKEKVETKIKKQFEYFLRLIFISV</sequence>
<proteinExistence type="predicted"/>
<comment type="caution">
    <text evidence="1">The sequence shown here is derived from an EMBL/GenBank/DDBJ whole genome shotgun (WGS) entry which is preliminary data.</text>
</comment>
<evidence type="ECO:0000313" key="1">
    <source>
        <dbReference type="EMBL" id="KAG1277996.1"/>
    </source>
</evidence>
<dbReference type="EMBL" id="JAANQT010009215">
    <property type="protein sequence ID" value="KAG1277996.1"/>
    <property type="molecule type" value="Genomic_DNA"/>
</dbReference>
<protein>
    <submittedName>
        <fullName evidence="1">Uncharacterized protein</fullName>
    </submittedName>
</protein>
<organism evidence="1 2">
    <name type="scientific">Rhizopus oryzae</name>
    <name type="common">Mucormycosis agent</name>
    <name type="synonym">Rhizopus arrhizus var. delemar</name>
    <dbReference type="NCBI Taxonomy" id="64495"/>
    <lineage>
        <taxon>Eukaryota</taxon>
        <taxon>Fungi</taxon>
        <taxon>Fungi incertae sedis</taxon>
        <taxon>Mucoromycota</taxon>
        <taxon>Mucoromycotina</taxon>
        <taxon>Mucoromycetes</taxon>
        <taxon>Mucorales</taxon>
        <taxon>Mucorineae</taxon>
        <taxon>Rhizopodaceae</taxon>
        <taxon>Rhizopus</taxon>
    </lineage>
</organism>
<dbReference type="AlphaFoldDB" id="A0A9P6WSZ4"/>
<evidence type="ECO:0000313" key="2">
    <source>
        <dbReference type="Proteomes" id="UP000716291"/>
    </source>
</evidence>